<dbReference type="AlphaFoldDB" id="A0A2R5GBP3"/>
<dbReference type="EC" id="3.1.2.22" evidence="1"/>
<dbReference type="PANTHER" id="PTHR11247:SF8">
    <property type="entry name" value="PALMITOYL-PROTEIN THIOESTERASE 1"/>
    <property type="match status" value="1"/>
</dbReference>
<dbReference type="EMBL" id="BEYU01000011">
    <property type="protein sequence ID" value="GBG25164.1"/>
    <property type="molecule type" value="Genomic_DNA"/>
</dbReference>
<evidence type="ECO:0000313" key="9">
    <source>
        <dbReference type="EMBL" id="GBG25164.1"/>
    </source>
</evidence>
<keyword evidence="6" id="KW-0325">Glycoprotein</keyword>
<reference evidence="9 10" key="1">
    <citation type="submission" date="2017-12" db="EMBL/GenBank/DDBJ databases">
        <title>Sequencing, de novo assembly and annotation of complete genome of a new Thraustochytrid species, strain FCC1311.</title>
        <authorList>
            <person name="Sedici K."/>
            <person name="Godart F."/>
            <person name="Aiese Cigliano R."/>
            <person name="Sanseverino W."/>
            <person name="Barakat M."/>
            <person name="Ortet P."/>
            <person name="Marechal E."/>
            <person name="Cagnac O."/>
            <person name="Amato A."/>
        </authorList>
    </citation>
    <scope>NUCLEOTIDE SEQUENCE [LARGE SCALE GENOMIC DNA]</scope>
</reference>
<accession>A0A2R5GBP3</accession>
<dbReference type="InterPro" id="IPR029058">
    <property type="entry name" value="AB_hydrolase_fold"/>
</dbReference>
<proteinExistence type="predicted"/>
<dbReference type="Pfam" id="PF02089">
    <property type="entry name" value="Palm_thioest"/>
    <property type="match status" value="1"/>
</dbReference>
<evidence type="ECO:0000313" key="10">
    <source>
        <dbReference type="Proteomes" id="UP000241890"/>
    </source>
</evidence>
<evidence type="ECO:0000256" key="4">
    <source>
        <dbReference type="ARBA" id="ARBA00022801"/>
    </source>
</evidence>
<evidence type="ECO:0000256" key="7">
    <source>
        <dbReference type="ARBA" id="ARBA00031934"/>
    </source>
</evidence>
<keyword evidence="4" id="KW-0378">Hydrolase</keyword>
<evidence type="ECO:0000256" key="3">
    <source>
        <dbReference type="ARBA" id="ARBA00022729"/>
    </source>
</evidence>
<evidence type="ECO:0000256" key="5">
    <source>
        <dbReference type="ARBA" id="ARBA00023157"/>
    </source>
</evidence>
<dbReference type="Gene3D" id="3.40.50.1820">
    <property type="entry name" value="alpha/beta hydrolase"/>
    <property type="match status" value="1"/>
</dbReference>
<dbReference type="OrthoDB" id="10263094at2759"/>
<comment type="caution">
    <text evidence="9">The sequence shown here is derived from an EMBL/GenBank/DDBJ whole genome shotgun (WGS) entry which is preliminary data.</text>
</comment>
<dbReference type="InterPro" id="IPR002472">
    <property type="entry name" value="Palm_thioest"/>
</dbReference>
<dbReference type="SUPFAM" id="SSF53474">
    <property type="entry name" value="alpha/beta-Hydrolases"/>
    <property type="match status" value="1"/>
</dbReference>
<sequence length="321" mass="35089">MCRSAGARGAGGGRTCTRIVARQRQPAAREPRQSREERSERLSAWAKALRVKDDMIKVAVRKAGSLPLVFAHGMGDSCFNPGMAQVTDFSGQYLGVYSTCIGDGDNQPEDTTNGFFMNMNKQVEHFAAKVRADAKLSKGFSAIGLSQGTLVIRGYIERFNDPPVHGFLSINGPLAGTASLPRCNPEGWVGYLCKKATDLVGDAAYSALIQDHIAQANFLKIPGENEAYLASNTFLPFLNNEVDHKDATSYKTRFASLSRLVLVKAKKDTMIFPRETAWFAYFDDESFEHLLPFNQTKAYVSDAFGLRTLAKAGSSTGAQSF</sequence>
<keyword evidence="3" id="KW-0732">Signal</keyword>
<dbReference type="PRINTS" id="PR00414">
    <property type="entry name" value="PPTHIESTRASE"/>
</dbReference>
<evidence type="ECO:0000256" key="6">
    <source>
        <dbReference type="ARBA" id="ARBA00023180"/>
    </source>
</evidence>
<evidence type="ECO:0000256" key="1">
    <source>
        <dbReference type="ARBA" id="ARBA00012423"/>
    </source>
</evidence>
<dbReference type="Proteomes" id="UP000241890">
    <property type="component" value="Unassembled WGS sequence"/>
</dbReference>
<name>A0A2R5GBP3_9STRA</name>
<protein>
    <recommendedName>
        <fullName evidence="2">Palmitoyl-protein thioesterase 1</fullName>
        <ecNumber evidence="1">3.1.2.22</ecNumber>
    </recommendedName>
    <alternativeName>
        <fullName evidence="7">Palmitoyl-protein hydrolase 1</fullName>
    </alternativeName>
</protein>
<keyword evidence="5" id="KW-1015">Disulfide bond</keyword>
<evidence type="ECO:0000256" key="2">
    <source>
        <dbReference type="ARBA" id="ARBA00014212"/>
    </source>
</evidence>
<evidence type="ECO:0000256" key="8">
    <source>
        <dbReference type="SAM" id="MobiDB-lite"/>
    </source>
</evidence>
<dbReference type="GO" id="GO:0008474">
    <property type="term" value="F:palmitoyl-(protein) hydrolase activity"/>
    <property type="evidence" value="ECO:0007669"/>
    <property type="project" value="UniProtKB-EC"/>
</dbReference>
<keyword evidence="10" id="KW-1185">Reference proteome</keyword>
<gene>
    <name evidence="9" type="ORF">FCC1311_037161</name>
</gene>
<dbReference type="PANTHER" id="PTHR11247">
    <property type="entry name" value="PALMITOYL-PROTEIN THIOESTERASE/DOLICHYLDIPHOSPHATASE 1"/>
    <property type="match status" value="1"/>
</dbReference>
<dbReference type="InParanoid" id="A0A2R5GBP3"/>
<feature type="region of interest" description="Disordered" evidence="8">
    <location>
        <begin position="22"/>
        <end position="41"/>
    </location>
</feature>
<organism evidence="9 10">
    <name type="scientific">Hondaea fermentalgiana</name>
    <dbReference type="NCBI Taxonomy" id="2315210"/>
    <lineage>
        <taxon>Eukaryota</taxon>
        <taxon>Sar</taxon>
        <taxon>Stramenopiles</taxon>
        <taxon>Bigyra</taxon>
        <taxon>Labyrinthulomycetes</taxon>
        <taxon>Thraustochytrida</taxon>
        <taxon>Thraustochytriidae</taxon>
        <taxon>Hondaea</taxon>
    </lineage>
</organism>
<feature type="compositionally biased region" description="Basic and acidic residues" evidence="8">
    <location>
        <begin position="27"/>
        <end position="41"/>
    </location>
</feature>